<name>A0ABR9G581_9GAMM</name>
<organism evidence="2 3">
    <name type="scientific">Dyella acidiphila</name>
    <dbReference type="NCBI Taxonomy" id="2775866"/>
    <lineage>
        <taxon>Bacteria</taxon>
        <taxon>Pseudomonadati</taxon>
        <taxon>Pseudomonadota</taxon>
        <taxon>Gammaproteobacteria</taxon>
        <taxon>Lysobacterales</taxon>
        <taxon>Rhodanobacteraceae</taxon>
        <taxon>Dyella</taxon>
    </lineage>
</organism>
<accession>A0ABR9G581</accession>
<evidence type="ECO:0000256" key="1">
    <source>
        <dbReference type="SAM" id="Coils"/>
    </source>
</evidence>
<keyword evidence="3" id="KW-1185">Reference proteome</keyword>
<dbReference type="EMBL" id="JACZZA010000001">
    <property type="protein sequence ID" value="MBE1159206.1"/>
    <property type="molecule type" value="Genomic_DNA"/>
</dbReference>
<evidence type="ECO:0000313" key="3">
    <source>
        <dbReference type="Proteomes" id="UP000651010"/>
    </source>
</evidence>
<dbReference type="RefSeq" id="WP_192554048.1">
    <property type="nucleotide sequence ID" value="NZ_JACZZA010000001.1"/>
</dbReference>
<comment type="caution">
    <text evidence="2">The sequence shown here is derived from an EMBL/GenBank/DDBJ whole genome shotgun (WGS) entry which is preliminary data.</text>
</comment>
<sequence length="130" mass="15097">MVAIDWRALAERRLSRLTEVEHDIAVARDRLDYFQANYRTLLQQSEERLRQIQALERELDELRTARARARGALRRWILALPQRAKGLIRAMLRVALRLPLARPLARRLARLFPGLGNRLRASVNASQPTP</sequence>
<reference evidence="2 3" key="1">
    <citation type="submission" date="2020-09" db="EMBL/GenBank/DDBJ databases">
        <title>Dyella sp. 7MK23 isolated from forest soil.</title>
        <authorList>
            <person name="Fu J."/>
        </authorList>
    </citation>
    <scope>NUCLEOTIDE SEQUENCE [LARGE SCALE GENOMIC DNA]</scope>
    <source>
        <strain evidence="2 3">7MK23</strain>
    </source>
</reference>
<dbReference type="Proteomes" id="UP000651010">
    <property type="component" value="Unassembled WGS sequence"/>
</dbReference>
<feature type="coiled-coil region" evidence="1">
    <location>
        <begin position="38"/>
        <end position="75"/>
    </location>
</feature>
<evidence type="ECO:0000313" key="2">
    <source>
        <dbReference type="EMBL" id="MBE1159206.1"/>
    </source>
</evidence>
<proteinExistence type="predicted"/>
<keyword evidence="1" id="KW-0175">Coiled coil</keyword>
<gene>
    <name evidence="2" type="ORF">IGX34_02340</name>
</gene>
<protein>
    <submittedName>
        <fullName evidence="2">Uncharacterized protein</fullName>
    </submittedName>
</protein>